<proteinExistence type="predicted"/>
<gene>
    <name evidence="2" type="ORF">GCM10009425_37320</name>
</gene>
<keyword evidence="1" id="KW-1133">Transmembrane helix</keyword>
<dbReference type="EMBL" id="BMNW01000009">
    <property type="protein sequence ID" value="GGM23001.1"/>
    <property type="molecule type" value="Genomic_DNA"/>
</dbReference>
<feature type="transmembrane region" description="Helical" evidence="1">
    <location>
        <begin position="12"/>
        <end position="34"/>
    </location>
</feature>
<evidence type="ECO:0008006" key="4">
    <source>
        <dbReference type="Google" id="ProtNLM"/>
    </source>
</evidence>
<organism evidence="2 3">
    <name type="scientific">Pseudomonas asuensis</name>
    <dbReference type="NCBI Taxonomy" id="1825787"/>
    <lineage>
        <taxon>Bacteria</taxon>
        <taxon>Pseudomonadati</taxon>
        <taxon>Pseudomonadota</taxon>
        <taxon>Gammaproteobacteria</taxon>
        <taxon>Pseudomonadales</taxon>
        <taxon>Pseudomonadaceae</taxon>
        <taxon>Pseudomonas</taxon>
    </lineage>
</organism>
<dbReference type="Proteomes" id="UP000616499">
    <property type="component" value="Unassembled WGS sequence"/>
</dbReference>
<keyword evidence="3" id="KW-1185">Reference proteome</keyword>
<evidence type="ECO:0000256" key="1">
    <source>
        <dbReference type="SAM" id="Phobius"/>
    </source>
</evidence>
<evidence type="ECO:0000313" key="2">
    <source>
        <dbReference type="EMBL" id="GGM23001.1"/>
    </source>
</evidence>
<keyword evidence="1" id="KW-0472">Membrane</keyword>
<accession>A0ABQ2H0B8</accession>
<keyword evidence="1" id="KW-0812">Transmembrane</keyword>
<feature type="transmembrane region" description="Helical" evidence="1">
    <location>
        <begin position="46"/>
        <end position="67"/>
    </location>
</feature>
<dbReference type="RefSeq" id="WP_188867646.1">
    <property type="nucleotide sequence ID" value="NZ_BMNW01000009.1"/>
</dbReference>
<comment type="caution">
    <text evidence="2">The sequence shown here is derived from an EMBL/GenBank/DDBJ whole genome shotgun (WGS) entry which is preliminary data.</text>
</comment>
<evidence type="ECO:0000313" key="3">
    <source>
        <dbReference type="Proteomes" id="UP000616499"/>
    </source>
</evidence>
<protein>
    <recommendedName>
        <fullName evidence="4">DUF1656 domain-containing protein</fullName>
    </recommendedName>
</protein>
<name>A0ABQ2H0B8_9PSED</name>
<sequence length="73" mass="8537">MLLYTCRWVVQGILFVCLLMAMFGPQVTWRYFVARRIASRLGIQRLFDLNALAIGFLLLVSFFVIRWSTHPLS</sequence>
<reference evidence="3" key="1">
    <citation type="journal article" date="2019" name="Int. J. Syst. Evol. Microbiol.">
        <title>The Global Catalogue of Microorganisms (GCM) 10K type strain sequencing project: providing services to taxonomists for standard genome sequencing and annotation.</title>
        <authorList>
            <consortium name="The Broad Institute Genomics Platform"/>
            <consortium name="The Broad Institute Genome Sequencing Center for Infectious Disease"/>
            <person name="Wu L."/>
            <person name="Ma J."/>
        </authorList>
    </citation>
    <scope>NUCLEOTIDE SEQUENCE [LARGE SCALE GENOMIC DNA]</scope>
    <source>
        <strain evidence="3">JCM 13501</strain>
    </source>
</reference>